<gene>
    <name evidence="2" type="ORF">CLOSPI_01178</name>
</gene>
<dbReference type="Proteomes" id="UP000004910">
    <property type="component" value="Unassembled WGS sequence"/>
</dbReference>
<dbReference type="HOGENOM" id="CLU_2449453_0_0_9"/>
<reference evidence="2" key="2">
    <citation type="submission" date="2014-06" db="EMBL/GenBank/DDBJ databases">
        <title>Draft genome sequence of Clostridium spiroforme (DSM 1552).</title>
        <authorList>
            <person name="Sudarsanam P."/>
            <person name="Ley R."/>
            <person name="Guruge J."/>
            <person name="Turnbaugh P.J."/>
            <person name="Mahowald M."/>
            <person name="Liep D."/>
            <person name="Gordon J."/>
        </authorList>
    </citation>
    <scope>NUCLEOTIDE SEQUENCE</scope>
    <source>
        <strain evidence="2">DSM 1552</strain>
    </source>
</reference>
<evidence type="ECO:0000256" key="1">
    <source>
        <dbReference type="SAM" id="Phobius"/>
    </source>
</evidence>
<evidence type="ECO:0000313" key="2">
    <source>
        <dbReference type="EMBL" id="EDS74863.1"/>
    </source>
</evidence>
<evidence type="ECO:0000313" key="3">
    <source>
        <dbReference type="Proteomes" id="UP000004910"/>
    </source>
</evidence>
<reference evidence="2" key="1">
    <citation type="submission" date="2008-02" db="EMBL/GenBank/DDBJ databases">
        <authorList>
            <person name="Fulton L."/>
            <person name="Clifton S."/>
            <person name="Fulton B."/>
            <person name="Xu J."/>
            <person name="Minx P."/>
            <person name="Pepin K.H."/>
            <person name="Johnson M."/>
            <person name="Thiruvilangam P."/>
            <person name="Bhonagiri V."/>
            <person name="Nash W.E."/>
            <person name="Mardis E.R."/>
            <person name="Wilson R.K."/>
        </authorList>
    </citation>
    <scope>NUCLEOTIDE SEQUENCE [LARGE SCALE GENOMIC DNA]</scope>
    <source>
        <strain evidence="2">DSM 1552</strain>
    </source>
</reference>
<dbReference type="RefSeq" id="WP_004609711.1">
    <property type="nucleotide sequence ID" value="NZ_CP102275.1"/>
</dbReference>
<organism evidence="2 3">
    <name type="scientific">Thomasclavelia spiroformis DSM 1552</name>
    <dbReference type="NCBI Taxonomy" id="428126"/>
    <lineage>
        <taxon>Bacteria</taxon>
        <taxon>Bacillati</taxon>
        <taxon>Bacillota</taxon>
        <taxon>Erysipelotrichia</taxon>
        <taxon>Erysipelotrichales</taxon>
        <taxon>Coprobacillaceae</taxon>
        <taxon>Thomasclavelia</taxon>
    </lineage>
</organism>
<protein>
    <submittedName>
        <fullName evidence="2">Uncharacterized protein</fullName>
    </submittedName>
</protein>
<sequence length="89" mass="10549">MAVVIYVIGSLPLIIGDRTDLNISLIRSLFPDLYIKFSDFTMFSWKHFMFFVIALIFVVVIAYLIVWLFYQCQDIINYLEDESDEDDYC</sequence>
<dbReference type="STRING" id="428126.CLOSPI_01178"/>
<proteinExistence type="predicted"/>
<keyword evidence="1" id="KW-0812">Transmembrane</keyword>
<accession>B1C1S1</accession>
<keyword evidence="3" id="KW-1185">Reference proteome</keyword>
<dbReference type="AlphaFoldDB" id="B1C1S1"/>
<keyword evidence="1" id="KW-0472">Membrane</keyword>
<feature type="transmembrane region" description="Helical" evidence="1">
    <location>
        <begin position="48"/>
        <end position="70"/>
    </location>
</feature>
<dbReference type="GeneID" id="94017479"/>
<name>B1C1S1_9FIRM</name>
<dbReference type="EMBL" id="ABIK02000008">
    <property type="protein sequence ID" value="EDS74863.1"/>
    <property type="molecule type" value="Genomic_DNA"/>
</dbReference>
<keyword evidence="1" id="KW-1133">Transmembrane helix</keyword>
<comment type="caution">
    <text evidence="2">The sequence shown here is derived from an EMBL/GenBank/DDBJ whole genome shotgun (WGS) entry which is preliminary data.</text>
</comment>